<accession>A0A316EAC9</accession>
<sequence length="68" mass="7430">MPKQKGIIKIHGTLNGICYYPLHGVYLSRVATGPSRKRILTDPAFANVKANNQEFGMASKLSKAIRTG</sequence>
<proteinExistence type="predicted"/>
<dbReference type="EMBL" id="QGGP01000002">
    <property type="protein sequence ID" value="PWK19860.1"/>
    <property type="molecule type" value="Genomic_DNA"/>
</dbReference>
<protein>
    <submittedName>
        <fullName evidence="1">Uncharacterized protein</fullName>
    </submittedName>
</protein>
<keyword evidence="2" id="KW-1185">Reference proteome</keyword>
<organism evidence="1 2">
    <name type="scientific">Xanthomarina spongicola</name>
    <dbReference type="NCBI Taxonomy" id="570520"/>
    <lineage>
        <taxon>Bacteria</taxon>
        <taxon>Pseudomonadati</taxon>
        <taxon>Bacteroidota</taxon>
        <taxon>Flavobacteriia</taxon>
        <taxon>Flavobacteriales</taxon>
        <taxon>Flavobacteriaceae</taxon>
        <taxon>Xanthomarina</taxon>
    </lineage>
</organism>
<dbReference type="RefSeq" id="WP_109681733.1">
    <property type="nucleotide sequence ID" value="NZ_QGGP01000002.1"/>
</dbReference>
<name>A0A316EAC9_9FLAO</name>
<dbReference type="AlphaFoldDB" id="A0A316EAC9"/>
<comment type="caution">
    <text evidence="1">The sequence shown here is derived from an EMBL/GenBank/DDBJ whole genome shotgun (WGS) entry which is preliminary data.</text>
</comment>
<dbReference type="OrthoDB" id="645138at2"/>
<evidence type="ECO:0000313" key="2">
    <source>
        <dbReference type="Proteomes" id="UP000245430"/>
    </source>
</evidence>
<reference evidence="1 2" key="1">
    <citation type="submission" date="2018-05" db="EMBL/GenBank/DDBJ databases">
        <title>Genomic Encyclopedia of Archaeal and Bacterial Type Strains, Phase II (KMG-II): from individual species to whole genera.</title>
        <authorList>
            <person name="Goeker M."/>
        </authorList>
    </citation>
    <scope>NUCLEOTIDE SEQUENCE [LARGE SCALE GENOMIC DNA]</scope>
    <source>
        <strain evidence="1 2">DSM 22637</strain>
    </source>
</reference>
<gene>
    <name evidence="1" type="ORF">LX78_01210</name>
</gene>
<dbReference type="Proteomes" id="UP000245430">
    <property type="component" value="Unassembled WGS sequence"/>
</dbReference>
<evidence type="ECO:0000313" key="1">
    <source>
        <dbReference type="EMBL" id="PWK19860.1"/>
    </source>
</evidence>